<name>A0ABV8C9F2_9PSEU</name>
<feature type="domain" description="HTH cro/C1-type" evidence="2">
    <location>
        <begin position="33"/>
        <end position="80"/>
    </location>
</feature>
<dbReference type="PANTHER" id="PTHR35010">
    <property type="entry name" value="BLL4672 PROTEIN-RELATED"/>
    <property type="match status" value="1"/>
</dbReference>
<dbReference type="InterPro" id="IPR010982">
    <property type="entry name" value="Lambda_DNA-bd_dom_sf"/>
</dbReference>
<reference evidence="4" key="1">
    <citation type="journal article" date="2019" name="Int. J. Syst. Evol. Microbiol.">
        <title>The Global Catalogue of Microorganisms (GCM) 10K type strain sequencing project: providing services to taxonomists for standard genome sequencing and annotation.</title>
        <authorList>
            <consortium name="The Broad Institute Genomics Platform"/>
            <consortium name="The Broad Institute Genome Sequencing Center for Infectious Disease"/>
            <person name="Wu L."/>
            <person name="Ma J."/>
        </authorList>
    </citation>
    <scope>NUCLEOTIDE SEQUENCE [LARGE SCALE GENOMIC DNA]</scope>
    <source>
        <strain evidence="4">CGMCC 4.7405</strain>
    </source>
</reference>
<feature type="compositionally biased region" description="Low complexity" evidence="1">
    <location>
        <begin position="283"/>
        <end position="298"/>
    </location>
</feature>
<accession>A0ABV8C9F2</accession>
<evidence type="ECO:0000313" key="3">
    <source>
        <dbReference type="EMBL" id="MFC3898511.1"/>
    </source>
</evidence>
<dbReference type="SUPFAM" id="SSF47413">
    <property type="entry name" value="lambda repressor-like DNA-binding domains"/>
    <property type="match status" value="1"/>
</dbReference>
<sequence>MTEFGRFLRARRGGISPADVGLPTRTGPRRTPGLRREEVAALAGVSIDYYVRLERGKETRPSPAVVEALAAALRLNCEERDFLRELAATAARQAPAPRALPSRRVRSTMKLLLETLRPNPAYVVSRTNDLLATNPGGLRLLHGIEDWPEMQRNTIRYTFLHPAARELWNDWDQKAQDCVAQLRAIAGTDPDAPDLAALVGELIVKSPDFNRHWERYEVRTIGQGEKTMHHPEVGTMTLSHEGLTLNRAQGQRLIVYLATPGTPDHDAMTLLDLAAAIPRPPRTGTTSSAGSTAQATASPCSAPTTPLPDPTRSRARPPHAP</sequence>
<dbReference type="RefSeq" id="WP_382380085.1">
    <property type="nucleotide sequence ID" value="NZ_JBHRZI010000056.1"/>
</dbReference>
<keyword evidence="4" id="KW-1185">Reference proteome</keyword>
<dbReference type="PANTHER" id="PTHR35010:SF2">
    <property type="entry name" value="BLL4672 PROTEIN"/>
    <property type="match status" value="1"/>
</dbReference>
<dbReference type="EMBL" id="JBHRZI010000056">
    <property type="protein sequence ID" value="MFC3898511.1"/>
    <property type="molecule type" value="Genomic_DNA"/>
</dbReference>
<evidence type="ECO:0000313" key="4">
    <source>
        <dbReference type="Proteomes" id="UP001595690"/>
    </source>
</evidence>
<dbReference type="PROSITE" id="PS50943">
    <property type="entry name" value="HTH_CROC1"/>
    <property type="match status" value="1"/>
</dbReference>
<dbReference type="Proteomes" id="UP001595690">
    <property type="component" value="Unassembled WGS sequence"/>
</dbReference>
<organism evidence="3 4">
    <name type="scientific">Lentzea rhizosphaerae</name>
    <dbReference type="NCBI Taxonomy" id="2041025"/>
    <lineage>
        <taxon>Bacteria</taxon>
        <taxon>Bacillati</taxon>
        <taxon>Actinomycetota</taxon>
        <taxon>Actinomycetes</taxon>
        <taxon>Pseudonocardiales</taxon>
        <taxon>Pseudonocardiaceae</taxon>
        <taxon>Lentzea</taxon>
    </lineage>
</organism>
<dbReference type="SMART" id="SM00530">
    <property type="entry name" value="HTH_XRE"/>
    <property type="match status" value="1"/>
</dbReference>
<evidence type="ECO:0000259" key="2">
    <source>
        <dbReference type="PROSITE" id="PS50943"/>
    </source>
</evidence>
<dbReference type="InterPro" id="IPR001387">
    <property type="entry name" value="Cro/C1-type_HTH"/>
</dbReference>
<dbReference type="Pfam" id="PF17765">
    <property type="entry name" value="MLTR_LBD"/>
    <property type="match status" value="1"/>
</dbReference>
<gene>
    <name evidence="3" type="ORF">ACFOWZ_44185</name>
</gene>
<protein>
    <submittedName>
        <fullName evidence="3">Helix-turn-helix transcriptional regulator</fullName>
    </submittedName>
</protein>
<dbReference type="CDD" id="cd00093">
    <property type="entry name" value="HTH_XRE"/>
    <property type="match status" value="1"/>
</dbReference>
<dbReference type="Gene3D" id="3.30.450.180">
    <property type="match status" value="1"/>
</dbReference>
<feature type="region of interest" description="Disordered" evidence="1">
    <location>
        <begin position="278"/>
        <end position="321"/>
    </location>
</feature>
<dbReference type="Gene3D" id="1.10.260.40">
    <property type="entry name" value="lambda repressor-like DNA-binding domains"/>
    <property type="match status" value="1"/>
</dbReference>
<dbReference type="InterPro" id="IPR041413">
    <property type="entry name" value="MLTR_LBD"/>
</dbReference>
<evidence type="ECO:0000256" key="1">
    <source>
        <dbReference type="SAM" id="MobiDB-lite"/>
    </source>
</evidence>
<comment type="caution">
    <text evidence="3">The sequence shown here is derived from an EMBL/GenBank/DDBJ whole genome shotgun (WGS) entry which is preliminary data.</text>
</comment>
<proteinExistence type="predicted"/>
<dbReference type="Pfam" id="PF13560">
    <property type="entry name" value="HTH_31"/>
    <property type="match status" value="1"/>
</dbReference>